<protein>
    <recommendedName>
        <fullName evidence="2">2-amino-4-hydroxy-6-hydroxymethyldihydropteridine diphosphokinase</fullName>
        <ecNumber evidence="2">2.7.6.3</ecNumber>
    </recommendedName>
</protein>
<evidence type="ECO:0000256" key="7">
    <source>
        <dbReference type="ARBA" id="ARBA00022909"/>
    </source>
</evidence>
<comment type="pathway">
    <text evidence="1">Cofactor biosynthesis; tetrahydrofolate biosynthesis; 2-amino-4-hydroxy-6-hydroxymethyl-7,8-dihydropteridine diphosphate from 7,8-dihydroneopterin triphosphate: step 4/4.</text>
</comment>
<gene>
    <name evidence="9" type="primary">folK</name>
    <name evidence="9" type="ORF">ABC977_01595</name>
</gene>
<keyword evidence="4" id="KW-0547">Nucleotide-binding</keyword>
<sequence length="163" mass="18203">MPWAWISVGSNLDREASVRGAVAAMRRRFGDLRLSSVYESTAVGSDGPPFLNLVAGFASEAGVAALNAWLRATEDAFGRIRGRDRFAPRTLDLDLLTYGERVGVVDGCRLPRDEILRYAFVLAPLAEVDPDGRHPENGRRYRELWAEFPKDRPPLVRIPFAFD</sequence>
<dbReference type="EMBL" id="JBDKXB010000002">
    <property type="protein sequence ID" value="MEY6431098.1"/>
    <property type="molecule type" value="Genomic_DNA"/>
</dbReference>
<evidence type="ECO:0000256" key="4">
    <source>
        <dbReference type="ARBA" id="ARBA00022741"/>
    </source>
</evidence>
<dbReference type="InterPro" id="IPR000550">
    <property type="entry name" value="Hppk"/>
</dbReference>
<dbReference type="CDD" id="cd00483">
    <property type="entry name" value="HPPK"/>
    <property type="match status" value="1"/>
</dbReference>
<dbReference type="InterPro" id="IPR035907">
    <property type="entry name" value="Hppk_sf"/>
</dbReference>
<proteinExistence type="predicted"/>
<organism evidence="9 10">
    <name type="scientific">Thioalkalicoccus limnaeus</name>
    <dbReference type="NCBI Taxonomy" id="120681"/>
    <lineage>
        <taxon>Bacteria</taxon>
        <taxon>Pseudomonadati</taxon>
        <taxon>Pseudomonadota</taxon>
        <taxon>Gammaproteobacteria</taxon>
        <taxon>Chromatiales</taxon>
        <taxon>Chromatiaceae</taxon>
        <taxon>Thioalkalicoccus</taxon>
    </lineage>
</organism>
<evidence type="ECO:0000256" key="5">
    <source>
        <dbReference type="ARBA" id="ARBA00022777"/>
    </source>
</evidence>
<evidence type="ECO:0000313" key="9">
    <source>
        <dbReference type="EMBL" id="MEY6431098.1"/>
    </source>
</evidence>
<dbReference type="PANTHER" id="PTHR43071">
    <property type="entry name" value="2-AMINO-4-HYDROXY-6-HYDROXYMETHYLDIHYDROPTERIDINE PYROPHOSPHOKINASE"/>
    <property type="match status" value="1"/>
</dbReference>
<keyword evidence="7" id="KW-0289">Folate biosynthesis</keyword>
<keyword evidence="10" id="KW-1185">Reference proteome</keyword>
<evidence type="ECO:0000256" key="3">
    <source>
        <dbReference type="ARBA" id="ARBA00022679"/>
    </source>
</evidence>
<evidence type="ECO:0000256" key="1">
    <source>
        <dbReference type="ARBA" id="ARBA00005051"/>
    </source>
</evidence>
<reference evidence="9 10" key="1">
    <citation type="submission" date="2024-05" db="EMBL/GenBank/DDBJ databases">
        <title>Genome Sequence and Characterization of the New Strain Purple Sulfur Bacterium of Genus Thioalkalicoccus.</title>
        <authorList>
            <person name="Bryantseva I.A."/>
            <person name="Kyndt J.A."/>
            <person name="Imhoff J.F."/>
        </authorList>
    </citation>
    <scope>NUCLEOTIDE SEQUENCE [LARGE SCALE GENOMIC DNA]</scope>
    <source>
        <strain evidence="9 10">Um2</strain>
    </source>
</reference>
<comment type="caution">
    <text evidence="9">The sequence shown here is derived from an EMBL/GenBank/DDBJ whole genome shotgun (WGS) entry which is preliminary data.</text>
</comment>
<dbReference type="Proteomes" id="UP001564408">
    <property type="component" value="Unassembled WGS sequence"/>
</dbReference>
<dbReference type="SUPFAM" id="SSF55083">
    <property type="entry name" value="6-hydroxymethyl-7,8-dihydropterin pyrophosphokinase, HPPK"/>
    <property type="match status" value="1"/>
</dbReference>
<dbReference type="PANTHER" id="PTHR43071:SF2">
    <property type="entry name" value="2-AMINO-4-HYDROXY-6-HYDROXYMETHYLDIHYDROPTERIDINE PYROPHOSPHOKINASE"/>
    <property type="match status" value="1"/>
</dbReference>
<evidence type="ECO:0000256" key="6">
    <source>
        <dbReference type="ARBA" id="ARBA00022840"/>
    </source>
</evidence>
<keyword evidence="6" id="KW-0067">ATP-binding</keyword>
<dbReference type="PROSITE" id="PS00794">
    <property type="entry name" value="HPPK"/>
    <property type="match status" value="1"/>
</dbReference>
<dbReference type="RefSeq" id="WP_369665484.1">
    <property type="nucleotide sequence ID" value="NZ_JBDKXB010000002.1"/>
</dbReference>
<dbReference type="Gene3D" id="3.30.70.560">
    <property type="entry name" value="7,8-Dihydro-6-hydroxymethylpterin-pyrophosphokinase HPPK"/>
    <property type="match status" value="1"/>
</dbReference>
<evidence type="ECO:0000313" key="10">
    <source>
        <dbReference type="Proteomes" id="UP001564408"/>
    </source>
</evidence>
<dbReference type="Pfam" id="PF01288">
    <property type="entry name" value="HPPK"/>
    <property type="match status" value="1"/>
</dbReference>
<evidence type="ECO:0000259" key="8">
    <source>
        <dbReference type="PROSITE" id="PS00794"/>
    </source>
</evidence>
<keyword evidence="5" id="KW-0418">Kinase</keyword>
<feature type="domain" description="7,8-dihydro-6-hydroxymethylpterin-pyrophosphokinase" evidence="8">
    <location>
        <begin position="85"/>
        <end position="96"/>
    </location>
</feature>
<dbReference type="EC" id="2.7.6.3" evidence="2"/>
<dbReference type="GO" id="GO:0003848">
    <property type="term" value="F:2-amino-4-hydroxy-6-hydroxymethyldihydropteridine diphosphokinase activity"/>
    <property type="evidence" value="ECO:0007669"/>
    <property type="project" value="UniProtKB-EC"/>
</dbReference>
<accession>A0ABV4BD02</accession>
<evidence type="ECO:0000256" key="2">
    <source>
        <dbReference type="ARBA" id="ARBA00013253"/>
    </source>
</evidence>
<dbReference type="NCBIfam" id="TIGR01498">
    <property type="entry name" value="folK"/>
    <property type="match status" value="1"/>
</dbReference>
<keyword evidence="3 9" id="KW-0808">Transferase</keyword>
<name>A0ABV4BD02_9GAMM</name>